<dbReference type="EMBL" id="EU499381">
    <property type="protein sequence ID" value="ACF94971.1"/>
    <property type="molecule type" value="Genomic_DNA"/>
</dbReference>
<reference evidence="9" key="10">
    <citation type="submission" date="2020-09" db="EMBL/GenBank/DDBJ databases">
        <title>Functional analysis of genomic repeat regions in Marek's disease virus replication and pathogenesis.</title>
        <authorList>
            <person name="Vychodil T."/>
            <person name="Conradie A.M."/>
            <person name="Trimpert J."/>
            <person name="Aswad A."/>
            <person name="Bertzbach L.D."/>
            <person name="Kaufer B."/>
        </authorList>
    </citation>
    <scope>NUCLEOTIDE SEQUENCE</scope>
</reference>
<dbReference type="EMBL" id="MT955328">
    <property type="protein sequence ID" value="QOT14877.1"/>
    <property type="molecule type" value="Genomic_DNA"/>
</dbReference>
<dbReference type="Proteomes" id="UP000149312">
    <property type="component" value="Segment"/>
</dbReference>
<dbReference type="EMBL" id="MT797629">
    <property type="protein sequence ID" value="QOT14007.1"/>
    <property type="molecule type" value="Genomic_DNA"/>
</dbReference>
<evidence type="ECO:0000313" key="7">
    <source>
        <dbReference type="EMBL" id="QOT14193.1"/>
    </source>
</evidence>
<evidence type="ECO:0000313" key="5">
    <source>
        <dbReference type="EMBL" id="AFM74589.1"/>
    </source>
</evidence>
<evidence type="ECO:0000313" key="4">
    <source>
        <dbReference type="EMBL" id="AEZ51674.1"/>
    </source>
</evidence>
<organism evidence="1 14">
    <name type="scientific">Gallid alphaherpesvirus 2</name>
    <dbReference type="NCBI Taxonomy" id="10390"/>
    <lineage>
        <taxon>Viruses</taxon>
        <taxon>Duplodnaviria</taxon>
        <taxon>Heunggongvirae</taxon>
        <taxon>Peploviricota</taxon>
        <taxon>Herviviricetes</taxon>
        <taxon>Herpesvirales</taxon>
        <taxon>Orthoherpesviridae</taxon>
        <taxon>Alphaherpesvirinae</taxon>
        <taxon>Mardivirus</taxon>
        <taxon>Mardivirus gallidalpha2</taxon>
    </lineage>
</organism>
<dbReference type="Proteomes" id="UP000134084">
    <property type="component" value="Segment"/>
</dbReference>
<reference evidence="6" key="8">
    <citation type="submission" date="2020-07" db="EMBL/GenBank/DDBJ databases">
        <title>Distinct polymorphisms in a single herpesvirus gene are capable of enhancing virulence and mediate vaccinal resistance.</title>
        <authorList>
            <person name="Conradie A.M."/>
            <person name="Bertzbach L.D."/>
            <person name="Trimpert J.D."/>
            <person name="Patria J.N."/>
            <person name="Murata S."/>
            <person name="Parcells M.S."/>
            <person name="Kaufer B.B."/>
        </authorList>
    </citation>
    <scope>NUCLEOTIDE SEQUENCE</scope>
</reference>
<dbReference type="Proteomes" id="UP000133397">
    <property type="component" value="Segment"/>
</dbReference>
<dbReference type="EMBL" id="JQ806362">
    <property type="protein sequence ID" value="AFM74776.1"/>
    <property type="molecule type" value="Genomic_DNA"/>
</dbReference>
<sequence length="79" mass="8455">MQLDFSSLGYGQEQYLNRVCHSNVRGVALICGATCTESDSEDKSGRPNTLSCSSISLVMDIVLSHAPITISALACVIFE</sequence>
<reference evidence="1 14" key="2">
    <citation type="journal article" date="2007" name="J. Gen. Virol.">
        <title>Comparative full-length sequence analysis of oncogenic and vaccine (Rispens) strains of Marek's disease virus.</title>
        <authorList>
            <person name="Spatz S.J."/>
            <person name="Petherbridge L."/>
            <person name="Zhao Y."/>
            <person name="Nair V."/>
        </authorList>
    </citation>
    <scope>NUCLEOTIDE SEQUENCE [LARGE SCALE GENOMIC DNA]</scope>
    <source>
        <strain evidence="1">CVI988</strain>
    </source>
</reference>
<dbReference type="EMBL" id="JQ809692">
    <property type="protein sequence ID" value="AFM75153.1"/>
    <property type="molecule type" value="Genomic_DNA"/>
</dbReference>
<dbReference type="Proteomes" id="UP000143489">
    <property type="component" value="Segment"/>
</dbReference>
<evidence type="ECO:0000313" key="6">
    <source>
        <dbReference type="EMBL" id="QOT14007.1"/>
    </source>
</evidence>
<dbReference type="EMBL" id="MT797630">
    <property type="protein sequence ID" value="QOT14193.1"/>
    <property type="molecule type" value="Genomic_DNA"/>
</dbReference>
<evidence type="ECO:0000313" key="11">
    <source>
        <dbReference type="Proteomes" id="UP000134084"/>
    </source>
</evidence>
<reference evidence="11 15" key="6">
    <citation type="journal article" date="2012" name="Virus Genes">
        <title>Dynamic equilibrium of Marek's disease genomes during in vitro serial passage.</title>
        <authorList>
            <person name="Spatz S.J."/>
            <person name="Volkening J.D."/>
            <person name="Gimeno I.M."/>
            <person name="Heidari M."/>
            <person name="Witter R.L."/>
        </authorList>
    </citation>
    <scope>NUCLEOTIDE SEQUENCE [LARGE SCALE GENOMIC DNA]</scope>
    <source>
        <strain evidence="5">648a</strain>
    </source>
</reference>
<dbReference type="Proteomes" id="UP000181598">
    <property type="component" value="Segment"/>
</dbReference>
<reference evidence="3 12" key="1">
    <citation type="journal article" date="2007" name="Arch. Virol.">
        <title>Sequence determination of variable regions within the genomes of gallid herpesvirus-2 pathotypes.</title>
        <authorList>
            <person name="Spatz S.J."/>
            <person name="Silva R.F."/>
        </authorList>
    </citation>
    <scope>NUCLEOTIDE SEQUENCE [LARGE SCALE GENOMIC DNA]</scope>
    <source>
        <strain evidence="3">CU-2</strain>
    </source>
</reference>
<evidence type="ECO:0000313" key="3">
    <source>
        <dbReference type="EMBL" id="ACF94971.1"/>
    </source>
</evidence>
<reference evidence="3 12" key="4">
    <citation type="journal article" date="2008" name="Virus Genes">
        <title>Sequence determination of a mildly virulent strain (CU-2) of Gallid herpesvirus type 2 using 454 pyrosequencing.</title>
        <authorList>
            <person name="Spatz S.J."/>
            <person name="Rue C.A."/>
        </authorList>
    </citation>
    <scope>NUCLEOTIDE SEQUENCE [LARGE SCALE GENOMIC DNA]</scope>
    <source>
        <strain evidence="3">CU-2</strain>
    </source>
</reference>
<evidence type="ECO:0000313" key="12">
    <source>
        <dbReference type="Proteomes" id="UP000134498"/>
    </source>
</evidence>
<dbReference type="EMBL" id="MT797631">
    <property type="protein sequence ID" value="QOT14379.1"/>
    <property type="molecule type" value="Genomic_DNA"/>
</dbReference>
<accession>Q19BD3</accession>
<dbReference type="Proteomes" id="UP000180864">
    <property type="component" value="Segment"/>
</dbReference>
<reference evidence="2 13" key="3">
    <citation type="journal article" date="2007" name="Virus Genes">
        <title>Comparative sequence analysis of a highly oncogenic but horizontal spread-defective clone of Marek's disease virus.</title>
        <authorList>
            <person name="Spatz S.J."/>
            <person name="Zhao Y."/>
            <person name="Petherbridge L."/>
            <person name="Smith L.P."/>
            <person name="Baigent S.J."/>
            <person name="Nair V."/>
        </authorList>
    </citation>
    <scope>NUCLEOTIDE SEQUENCE [LARGE SCALE GENOMIC DNA]</scope>
    <source>
        <strain evidence="2">RB-1B</strain>
    </source>
</reference>
<dbReference type="EMBL" id="MT813453">
    <property type="protein sequence ID" value="QOT14562.1"/>
    <property type="molecule type" value="Genomic_DNA"/>
</dbReference>
<reference evidence="8" key="9">
    <citation type="submission" date="2020-08" db="EMBL/GenBank/DDBJ databases">
        <title>Marek's disease virus requires both copies of the inverted repeat regions for efficient in vivo replication and pathogenesis.</title>
        <authorList>
            <person name="Conradie A.M."/>
            <person name="Kaufer B."/>
        </authorList>
    </citation>
    <scope>NUCLEOTIDE SEQUENCE</scope>
</reference>
<name>Q19BD3_9ALPH</name>
<evidence type="ECO:0000313" key="9">
    <source>
        <dbReference type="EMBL" id="QOT14877.1"/>
    </source>
</evidence>
<dbReference type="EMBL" id="MT994392">
    <property type="protein sequence ID" value="QOT15018.1"/>
    <property type="molecule type" value="Genomic_DNA"/>
</dbReference>
<reference evidence="4 10" key="5">
    <citation type="journal article" date="2012" name="Virus Genes">
        <title>Genome sequence determination and analysis of a Chinese virulent strain, LMS, of Gallid herpesvirus type 2.</title>
        <authorList>
            <person name="Cheng Y."/>
            <person name="Cong F."/>
            <person name="Zhang Y.P."/>
            <person name="Li Z.J."/>
            <person name="Xu N.N."/>
            <person name="Hou G.Y."/>
            <person name="Liu C.J."/>
        </authorList>
    </citation>
    <scope>NUCLEOTIDE SEQUENCE [LARGE SCALE GENOMIC DNA]</scope>
    <source>
        <strain evidence="4">LMS</strain>
    </source>
</reference>
<protein>
    <submittedName>
        <fullName evidence="4">MDV031.5</fullName>
    </submittedName>
</protein>
<dbReference type="EMBL" id="DQ530348">
    <property type="protein sequence ID" value="ABF72254.1"/>
    <property type="molecule type" value="Genomic_DNA"/>
</dbReference>
<dbReference type="EMBL" id="JQ809691">
    <property type="protein sequence ID" value="AFM74966.1"/>
    <property type="molecule type" value="Genomic_DNA"/>
</dbReference>
<gene>
    <name evidence="1" type="ORF">MDV031.5</name>
</gene>
<dbReference type="EMBL" id="JQ314003">
    <property type="protein sequence ID" value="AEZ51674.1"/>
    <property type="molecule type" value="Genomic_DNA"/>
</dbReference>
<evidence type="ECO:0000313" key="15">
    <source>
        <dbReference type="Proteomes" id="UP000180864"/>
    </source>
</evidence>
<dbReference type="Proteomes" id="UP000134498">
    <property type="component" value="Genome"/>
</dbReference>
<dbReference type="EMBL" id="EF523390">
    <property type="protein sequence ID" value="ABR13098.1"/>
    <property type="molecule type" value="Genomic_DNA"/>
</dbReference>
<dbReference type="Proteomes" id="UP000181580">
    <property type="component" value="Segment"/>
</dbReference>
<dbReference type="EMBL" id="JQ836662">
    <property type="protein sequence ID" value="AFM75512.1"/>
    <property type="molecule type" value="Genomic_DNA"/>
</dbReference>
<proteinExistence type="predicted"/>
<evidence type="ECO:0000313" key="2">
    <source>
        <dbReference type="EMBL" id="ABR13098.1"/>
    </source>
</evidence>
<dbReference type="EMBL" id="JQ806361">
    <property type="protein sequence ID" value="AFM74589.1"/>
    <property type="molecule type" value="Genomic_DNA"/>
</dbReference>
<evidence type="ECO:0000313" key="13">
    <source>
        <dbReference type="Proteomes" id="UP000143489"/>
    </source>
</evidence>
<evidence type="ECO:0000313" key="10">
    <source>
        <dbReference type="Proteomes" id="UP000133397"/>
    </source>
</evidence>
<dbReference type="Proteomes" id="UP000180974">
    <property type="component" value="Segment"/>
</dbReference>
<evidence type="ECO:0000313" key="1">
    <source>
        <dbReference type="EMBL" id="ABF72254.1"/>
    </source>
</evidence>
<dbReference type="EMBL" id="JQ820250">
    <property type="protein sequence ID" value="AFM75334.1"/>
    <property type="molecule type" value="Genomic_DNA"/>
</dbReference>
<evidence type="ECO:0000313" key="14">
    <source>
        <dbReference type="Proteomes" id="UP000149312"/>
    </source>
</evidence>
<dbReference type="EMBL" id="MT872313">
    <property type="protein sequence ID" value="QOT14745.1"/>
    <property type="molecule type" value="Genomic_DNA"/>
</dbReference>
<evidence type="ECO:0000313" key="8">
    <source>
        <dbReference type="EMBL" id="QOT14745.1"/>
    </source>
</evidence>
<reference evidence="7" key="7">
    <citation type="submission" date="2020-07" db="EMBL/GenBank/DDBJ databases">
        <title>Distinct polymorphisms in a single herpesvirus gene are capable of enhancing virulence and mediate vaccinal resistance.</title>
        <authorList>
            <person name="Conradie A.M."/>
            <person name="Bertzbach L.D."/>
            <person name="Trimpert J."/>
            <person name="Patria J.N."/>
            <person name="Murata S."/>
            <person name="Parcells M.S."/>
            <person name="Kaufer B.B."/>
        </authorList>
    </citation>
    <scope>NUCLEOTIDE SEQUENCE</scope>
</reference>
<dbReference type="Proteomes" id="UP000181470">
    <property type="component" value="Segment"/>
</dbReference>